<keyword evidence="1" id="KW-1133">Transmembrane helix</keyword>
<gene>
    <name evidence="2" type="ORF">ENS31_11255</name>
</gene>
<feature type="transmembrane region" description="Helical" evidence="1">
    <location>
        <begin position="237"/>
        <end position="256"/>
    </location>
</feature>
<organism evidence="2">
    <name type="scientific">Ignavibacterium album</name>
    <dbReference type="NCBI Taxonomy" id="591197"/>
    <lineage>
        <taxon>Bacteria</taxon>
        <taxon>Pseudomonadati</taxon>
        <taxon>Ignavibacteriota</taxon>
        <taxon>Ignavibacteria</taxon>
        <taxon>Ignavibacteriales</taxon>
        <taxon>Ignavibacteriaceae</taxon>
        <taxon>Ignavibacterium</taxon>
    </lineage>
</organism>
<evidence type="ECO:0000313" key="2">
    <source>
        <dbReference type="EMBL" id="HFI92085.1"/>
    </source>
</evidence>
<evidence type="ECO:0000256" key="1">
    <source>
        <dbReference type="SAM" id="Phobius"/>
    </source>
</evidence>
<reference evidence="2" key="1">
    <citation type="journal article" date="2020" name="mSystems">
        <title>Genome- and Community-Level Interaction Insights into Carbon Utilization and Element Cycling Functions of Hydrothermarchaeota in Hydrothermal Sediment.</title>
        <authorList>
            <person name="Zhou Z."/>
            <person name="Liu Y."/>
            <person name="Xu W."/>
            <person name="Pan J."/>
            <person name="Luo Z.H."/>
            <person name="Li M."/>
        </authorList>
    </citation>
    <scope>NUCLEOTIDE SEQUENCE [LARGE SCALE GENOMIC DNA]</scope>
    <source>
        <strain evidence="2">SpSt-479</strain>
    </source>
</reference>
<feature type="transmembrane region" description="Helical" evidence="1">
    <location>
        <begin position="54"/>
        <end position="78"/>
    </location>
</feature>
<feature type="transmembrane region" description="Helical" evidence="1">
    <location>
        <begin position="159"/>
        <end position="179"/>
    </location>
</feature>
<accession>A0A7V2ZLF9</accession>
<feature type="transmembrane region" description="Helical" evidence="1">
    <location>
        <begin position="206"/>
        <end position="225"/>
    </location>
</feature>
<feature type="transmembrane region" description="Helical" evidence="1">
    <location>
        <begin position="357"/>
        <end position="378"/>
    </location>
</feature>
<comment type="caution">
    <text evidence="2">The sequence shown here is derived from an EMBL/GenBank/DDBJ whole genome shotgun (WGS) entry which is preliminary data.</text>
</comment>
<keyword evidence="1" id="KW-0812">Transmembrane</keyword>
<dbReference type="AlphaFoldDB" id="A0A7V2ZLF9"/>
<keyword evidence="1" id="KW-0472">Membrane</keyword>
<protein>
    <submittedName>
        <fullName evidence="2">Oligosaccharide repeat unit polymerase</fullName>
    </submittedName>
</protein>
<feature type="transmembrane region" description="Helical" evidence="1">
    <location>
        <begin position="27"/>
        <end position="42"/>
    </location>
</feature>
<feature type="transmembrane region" description="Helical" evidence="1">
    <location>
        <begin position="106"/>
        <end position="128"/>
    </location>
</feature>
<dbReference type="EMBL" id="DSUJ01000008">
    <property type="protein sequence ID" value="HFI92085.1"/>
    <property type="molecule type" value="Genomic_DNA"/>
</dbReference>
<proteinExistence type="predicted"/>
<name>A0A7V2ZLF9_9BACT</name>
<dbReference type="NCBIfam" id="TIGR04370">
    <property type="entry name" value="glyco_rpt_poly"/>
    <property type="match status" value="1"/>
</dbReference>
<sequence length="436" mass="50072">MISAIAVIIFLISLVIGRLLFSRLFNHISLYSFVWFIIVFLFDQRLIRYNPISISTWLIIILAYLSFLLGVLTAYTAAKMNNEEKIFLINNEDYFNSCWFRDDAKLLMKLVVVLGIIGILVAVQNWYVLLKKFGNVQTVLLNASLVYKMRVQRTIEGQIPYLFTLSYVAVFFAAVYSAFKNKITLVTIIPFLGVILKEMSQSARAGILNAVLLFISTFLIFRFFKSEKKRQKLSNKNLMLGTIILVALVIVSVTLVKITRVTNEKIKGASTQLNKLETNAFVSPTIYLYFSGHIGTLDKVLKAEERSKLPAEKTLTMFYSTIAKFDLVKRPKDHDKGYFIPVWINTGTFLREIYSDYGIIGTLLVPYLLGLLTTIYWFRFMRTGNFIDLVILAHLYVVIGFSFVIFSVRLATWVFPIILLPIIIKFIESRCPKYVK</sequence>
<feature type="transmembrane region" description="Helical" evidence="1">
    <location>
        <begin position="410"/>
        <end position="427"/>
    </location>
</feature>